<gene>
    <name evidence="2" type="ORF">LHYA1_G007997</name>
</gene>
<feature type="compositionally biased region" description="Polar residues" evidence="1">
    <location>
        <begin position="202"/>
        <end position="223"/>
    </location>
</feature>
<feature type="compositionally biased region" description="Low complexity" evidence="1">
    <location>
        <begin position="224"/>
        <end position="238"/>
    </location>
</feature>
<feature type="compositionally biased region" description="Low complexity" evidence="1">
    <location>
        <begin position="1"/>
        <end position="18"/>
    </location>
</feature>
<accession>A0A8H8QVK9</accession>
<comment type="caution">
    <text evidence="2">The sequence shown here is derived from an EMBL/GenBank/DDBJ whole genome shotgun (WGS) entry which is preliminary data.</text>
</comment>
<proteinExistence type="predicted"/>
<feature type="region of interest" description="Disordered" evidence="1">
    <location>
        <begin position="151"/>
        <end position="243"/>
    </location>
</feature>
<dbReference type="OrthoDB" id="5409998at2759"/>
<reference evidence="2 3" key="1">
    <citation type="submission" date="2018-05" db="EMBL/GenBank/DDBJ databases">
        <title>Genome sequencing and assembly of the regulated plant pathogen Lachnellula willkommii and related sister species for the development of diagnostic species identification markers.</title>
        <authorList>
            <person name="Giroux E."/>
            <person name="Bilodeau G."/>
        </authorList>
    </citation>
    <scope>NUCLEOTIDE SEQUENCE [LARGE SCALE GENOMIC DNA]</scope>
    <source>
        <strain evidence="2 3">CBS 185.66</strain>
    </source>
</reference>
<dbReference type="AlphaFoldDB" id="A0A8H8QVK9"/>
<feature type="region of interest" description="Disordered" evidence="1">
    <location>
        <begin position="1"/>
        <end position="20"/>
    </location>
</feature>
<evidence type="ECO:0000256" key="1">
    <source>
        <dbReference type="SAM" id="MobiDB-lite"/>
    </source>
</evidence>
<dbReference type="Proteomes" id="UP000431533">
    <property type="component" value="Unassembled WGS sequence"/>
</dbReference>
<dbReference type="RefSeq" id="XP_031002129.1">
    <property type="nucleotide sequence ID" value="XM_031152919.1"/>
</dbReference>
<feature type="region of interest" description="Disordered" evidence="1">
    <location>
        <begin position="258"/>
        <end position="320"/>
    </location>
</feature>
<dbReference type="EMBL" id="QGMH01000187">
    <property type="protein sequence ID" value="TVY23341.1"/>
    <property type="molecule type" value="Genomic_DNA"/>
</dbReference>
<feature type="compositionally biased region" description="Polar residues" evidence="1">
    <location>
        <begin position="264"/>
        <end position="305"/>
    </location>
</feature>
<sequence length="381" mass="40720">MAQSHPQAQAQAQPQLQQRSKNPLDVLQGMINGIVRSATPPHPTMIQLIETGRALRASDQNGSRSLVGATSRLPTTIPSAAETFHQALDDLECEIFRAKSVIARDLEGLRAKRYALENPAPPVIEEAPMYSAILEEQPLDVQVEVQPQPELNPTIKQEKINSPEKAANGLNKPQQSRQDPSKDTIITAPEPAKGIQVPSPPASSNETSTTTKPIGLGINTNPEPTTTSAPGTAGTAGPEDSAIDSLFDIPDDANGDLNFDNMDFSYNSNTNPDESQTQNNEFDLSTFGNDSQDFTMSNIPPSNDANTGTNTNNTSQNKPVDDLFAGMDTTAGGDNMDLDLDFGTLGAGESVFDDMLYATDGDAGGDMQHGEFDSVFFGLDN</sequence>
<organism evidence="2 3">
    <name type="scientific">Lachnellula hyalina</name>
    <dbReference type="NCBI Taxonomy" id="1316788"/>
    <lineage>
        <taxon>Eukaryota</taxon>
        <taxon>Fungi</taxon>
        <taxon>Dikarya</taxon>
        <taxon>Ascomycota</taxon>
        <taxon>Pezizomycotina</taxon>
        <taxon>Leotiomycetes</taxon>
        <taxon>Helotiales</taxon>
        <taxon>Lachnaceae</taxon>
        <taxon>Lachnellula</taxon>
    </lineage>
</organism>
<evidence type="ECO:0000313" key="3">
    <source>
        <dbReference type="Proteomes" id="UP000431533"/>
    </source>
</evidence>
<keyword evidence="3" id="KW-1185">Reference proteome</keyword>
<protein>
    <submittedName>
        <fullName evidence="2">Uncharacterized protein</fullName>
    </submittedName>
</protein>
<evidence type="ECO:0000313" key="2">
    <source>
        <dbReference type="EMBL" id="TVY23341.1"/>
    </source>
</evidence>
<name>A0A8H8QVK9_9HELO</name>
<dbReference type="GeneID" id="41988195"/>